<dbReference type="RefSeq" id="WP_089765629.1">
    <property type="nucleotide sequence ID" value="NZ_BKAT01000060.1"/>
</dbReference>
<dbReference type="Proteomes" id="UP000199656">
    <property type="component" value="Unassembled WGS sequence"/>
</dbReference>
<protein>
    <submittedName>
        <fullName evidence="1">Uncharacterized protein</fullName>
    </submittedName>
</protein>
<dbReference type="STRING" id="408074.SAMN05660909_05217"/>
<dbReference type="OrthoDB" id="680035at2"/>
<keyword evidence="2" id="KW-1185">Reference proteome</keyword>
<evidence type="ECO:0000313" key="1">
    <source>
        <dbReference type="EMBL" id="SEB07641.1"/>
    </source>
</evidence>
<gene>
    <name evidence="1" type="ORF">SAMN05660909_05217</name>
</gene>
<organism evidence="1 2">
    <name type="scientific">Chitinophaga terrae</name>
    <name type="common">ex Kim and Jung 2007</name>
    <dbReference type="NCBI Taxonomy" id="408074"/>
    <lineage>
        <taxon>Bacteria</taxon>
        <taxon>Pseudomonadati</taxon>
        <taxon>Bacteroidota</taxon>
        <taxon>Chitinophagia</taxon>
        <taxon>Chitinophagales</taxon>
        <taxon>Chitinophagaceae</taxon>
        <taxon>Chitinophaga</taxon>
    </lineage>
</organism>
<evidence type="ECO:0000313" key="2">
    <source>
        <dbReference type="Proteomes" id="UP000199656"/>
    </source>
</evidence>
<dbReference type="EMBL" id="FNRL01000037">
    <property type="protein sequence ID" value="SEB07641.1"/>
    <property type="molecule type" value="Genomic_DNA"/>
</dbReference>
<name>A0A1H4GED2_9BACT</name>
<reference evidence="2" key="1">
    <citation type="submission" date="2016-10" db="EMBL/GenBank/DDBJ databases">
        <authorList>
            <person name="Varghese N."/>
            <person name="Submissions S."/>
        </authorList>
    </citation>
    <scope>NUCLEOTIDE SEQUENCE [LARGE SCALE GENOMIC DNA]</scope>
    <source>
        <strain evidence="2">DSM 23920</strain>
    </source>
</reference>
<accession>A0A1H4GED2</accession>
<proteinExistence type="predicted"/>
<dbReference type="AlphaFoldDB" id="A0A1H4GED2"/>
<sequence length="59" mass="6904">MQLFFHHPAGPKPQSDKDLLVPLHEREFNTSEGGEFLDDAIRMEDEIPFDQQPNDHEEE</sequence>